<dbReference type="SUPFAM" id="SSF52242">
    <property type="entry name" value="Cobalamin (vitamin B12)-binding domain"/>
    <property type="match status" value="1"/>
</dbReference>
<evidence type="ECO:0000259" key="6">
    <source>
        <dbReference type="PROSITE" id="PS51332"/>
    </source>
</evidence>
<protein>
    <submittedName>
        <fullName evidence="8">Radical SAM superfamily enzyme YgiQ (UPF0313 family)</fullName>
    </submittedName>
</protein>
<dbReference type="Gene3D" id="3.40.50.280">
    <property type="entry name" value="Cobalamin-binding domain"/>
    <property type="match status" value="1"/>
</dbReference>
<keyword evidence="5" id="KW-0411">Iron-sulfur</keyword>
<comment type="caution">
    <text evidence="8">The sequence shown here is derived from an EMBL/GenBank/DDBJ whole genome shotgun (WGS) entry which is preliminary data.</text>
</comment>
<dbReference type="PANTHER" id="PTHR43409">
    <property type="entry name" value="ANAEROBIC MAGNESIUM-PROTOPORPHYRIN IX MONOMETHYL ESTER CYCLASE-RELATED"/>
    <property type="match status" value="1"/>
</dbReference>
<accession>A0A4R6X1Q9</accession>
<feature type="domain" description="B12-binding" evidence="6">
    <location>
        <begin position="156"/>
        <end position="298"/>
    </location>
</feature>
<comment type="cofactor">
    <cofactor evidence="1">
        <name>[4Fe-4S] cluster</name>
        <dbReference type="ChEBI" id="CHEBI:49883"/>
    </cofactor>
</comment>
<dbReference type="InterPro" id="IPR006158">
    <property type="entry name" value="Cobalamin-bd"/>
</dbReference>
<proteinExistence type="predicted"/>
<sequence length="642" mass="72503">MTVLLMTPPMTQLNTPYPATAYLTGFLRSRGYEAVQRDPAIELFLEMMTAQGLDIMRQHVEENFESFEDDELPDVIYTFLAEFDRYRLCVEPVIRFLQGKDSSLAMRINSRRFLPEGPAFDVIEQMEAVSGDVLKTAFGNLGVQDKAKYLATLFINDLSSVITQGVDPYFEVSRYGERLAAANPTFDDLYDTLMGEPSFSSEILEQLVEVYLEETQPSVVALTVPFPGNMLGALRIAQTCKEINPDIPVVLGGGFVNTELRALKDTRVFEFVDFICVDDGERPFMTLLDYFDGKCEVDDLVRTYFLAEDQDGEPFVYFNDNKDLKDIPQTEVGAPVYDGLPLTEYLSLCEMLNPMHRIWSDGRWNKLTIAHGCYWKKCSFCDVSLDYIERYDYAGADILVDRIEQLIEETGQTGFHFVDEAAPPKALFALAERLIERGVVISWWGNIRFEKTFSPEKCQLLADSGCIAVSGGLEVASDRLLKLMKKGVSVEQVARVTKGFSDAGILVHAYLMYGFPTQTEQETVDALEMVRQMMSHGCFQSAYWHRFAATIHSPIGINPEEYGITLAERPETLFAENDVDFFDPTGTDHEMLGNGLRKALYNYMHGIGFDQPMSFWFDQSVARPTVKKDLISKAFSNLIASS</sequence>
<evidence type="ECO:0000256" key="4">
    <source>
        <dbReference type="ARBA" id="ARBA00023004"/>
    </source>
</evidence>
<keyword evidence="2" id="KW-0949">S-adenosyl-L-methionine</keyword>
<dbReference type="GO" id="GO:0005829">
    <property type="term" value="C:cytosol"/>
    <property type="evidence" value="ECO:0007669"/>
    <property type="project" value="TreeGrafter"/>
</dbReference>
<dbReference type="Gene3D" id="3.80.30.20">
    <property type="entry name" value="tm_1862 like domain"/>
    <property type="match status" value="1"/>
</dbReference>
<dbReference type="SMART" id="SM00729">
    <property type="entry name" value="Elp3"/>
    <property type="match status" value="1"/>
</dbReference>
<evidence type="ECO:0000313" key="8">
    <source>
        <dbReference type="EMBL" id="TDR06348.1"/>
    </source>
</evidence>
<keyword evidence="4" id="KW-0408">Iron</keyword>
<dbReference type="AlphaFoldDB" id="A0A4R6X1Q9"/>
<evidence type="ECO:0000256" key="3">
    <source>
        <dbReference type="ARBA" id="ARBA00022723"/>
    </source>
</evidence>
<evidence type="ECO:0000259" key="7">
    <source>
        <dbReference type="PROSITE" id="PS51918"/>
    </source>
</evidence>
<dbReference type="SUPFAM" id="SSF102114">
    <property type="entry name" value="Radical SAM enzymes"/>
    <property type="match status" value="1"/>
</dbReference>
<dbReference type="InterPro" id="IPR036724">
    <property type="entry name" value="Cobalamin-bd_sf"/>
</dbReference>
<keyword evidence="3" id="KW-0479">Metal-binding</keyword>
<dbReference type="RefSeq" id="WP_133564747.1">
    <property type="nucleotide sequence ID" value="NZ_SNZA01000006.1"/>
</dbReference>
<dbReference type="PROSITE" id="PS51332">
    <property type="entry name" value="B12_BINDING"/>
    <property type="match status" value="1"/>
</dbReference>
<dbReference type="InterPro" id="IPR023404">
    <property type="entry name" value="rSAM_horseshoe"/>
</dbReference>
<dbReference type="Proteomes" id="UP000295729">
    <property type="component" value="Unassembled WGS sequence"/>
</dbReference>
<dbReference type="SFLD" id="SFLDS00029">
    <property type="entry name" value="Radical_SAM"/>
    <property type="match status" value="1"/>
</dbReference>
<dbReference type="SFLD" id="SFLDG01082">
    <property type="entry name" value="B12-binding_domain_containing"/>
    <property type="match status" value="1"/>
</dbReference>
<gene>
    <name evidence="8" type="ORF">C8D85_3280</name>
</gene>
<organism evidence="8 9">
    <name type="scientific">Marinomonas communis</name>
    <dbReference type="NCBI Taxonomy" id="28254"/>
    <lineage>
        <taxon>Bacteria</taxon>
        <taxon>Pseudomonadati</taxon>
        <taxon>Pseudomonadota</taxon>
        <taxon>Gammaproteobacteria</taxon>
        <taxon>Oceanospirillales</taxon>
        <taxon>Oceanospirillaceae</taxon>
        <taxon>Marinomonas</taxon>
    </lineage>
</organism>
<dbReference type="InterPro" id="IPR007197">
    <property type="entry name" value="rSAM"/>
</dbReference>
<evidence type="ECO:0000313" key="9">
    <source>
        <dbReference type="Proteomes" id="UP000295729"/>
    </source>
</evidence>
<dbReference type="InterPro" id="IPR051198">
    <property type="entry name" value="BchE-like"/>
</dbReference>
<feature type="domain" description="Radical SAM core" evidence="7">
    <location>
        <begin position="359"/>
        <end position="580"/>
    </location>
</feature>
<dbReference type="Pfam" id="PF04055">
    <property type="entry name" value="Radical_SAM"/>
    <property type="match status" value="1"/>
</dbReference>
<dbReference type="GO" id="GO:0003824">
    <property type="term" value="F:catalytic activity"/>
    <property type="evidence" value="ECO:0007669"/>
    <property type="project" value="InterPro"/>
</dbReference>
<keyword evidence="9" id="KW-1185">Reference proteome</keyword>
<dbReference type="GO" id="GO:0046872">
    <property type="term" value="F:metal ion binding"/>
    <property type="evidence" value="ECO:0007669"/>
    <property type="project" value="UniProtKB-KW"/>
</dbReference>
<dbReference type="PROSITE" id="PS51918">
    <property type="entry name" value="RADICAL_SAM"/>
    <property type="match status" value="1"/>
</dbReference>
<dbReference type="GO" id="GO:0051536">
    <property type="term" value="F:iron-sulfur cluster binding"/>
    <property type="evidence" value="ECO:0007669"/>
    <property type="project" value="UniProtKB-KW"/>
</dbReference>
<dbReference type="InterPro" id="IPR006638">
    <property type="entry name" value="Elp3/MiaA/NifB-like_rSAM"/>
</dbReference>
<dbReference type="GO" id="GO:0031419">
    <property type="term" value="F:cobalamin binding"/>
    <property type="evidence" value="ECO:0007669"/>
    <property type="project" value="InterPro"/>
</dbReference>
<name>A0A4R6X1Q9_9GAMM</name>
<dbReference type="OrthoDB" id="9777636at2"/>
<evidence type="ECO:0000256" key="5">
    <source>
        <dbReference type="ARBA" id="ARBA00023014"/>
    </source>
</evidence>
<dbReference type="PANTHER" id="PTHR43409:SF7">
    <property type="entry name" value="BLL1977 PROTEIN"/>
    <property type="match status" value="1"/>
</dbReference>
<evidence type="ECO:0000256" key="2">
    <source>
        <dbReference type="ARBA" id="ARBA00022691"/>
    </source>
</evidence>
<reference evidence="8 9" key="1">
    <citation type="submission" date="2019-03" db="EMBL/GenBank/DDBJ databases">
        <title>Genomic Encyclopedia of Type Strains, Phase IV (KMG-IV): sequencing the most valuable type-strain genomes for metagenomic binning, comparative biology and taxonomic classification.</title>
        <authorList>
            <person name="Goeker M."/>
        </authorList>
    </citation>
    <scope>NUCLEOTIDE SEQUENCE [LARGE SCALE GENOMIC DNA]</scope>
    <source>
        <strain evidence="8 9">DSM 5604</strain>
    </source>
</reference>
<dbReference type="InterPro" id="IPR058240">
    <property type="entry name" value="rSAM_sf"/>
</dbReference>
<dbReference type="EMBL" id="SNZA01000006">
    <property type="protein sequence ID" value="TDR06348.1"/>
    <property type="molecule type" value="Genomic_DNA"/>
</dbReference>
<evidence type="ECO:0000256" key="1">
    <source>
        <dbReference type="ARBA" id="ARBA00001966"/>
    </source>
</evidence>